<name>A0ABP8Y3L0_9ACTN</name>
<accession>A0ABP8Y3L0</accession>
<keyword evidence="2" id="KW-1185">Reference proteome</keyword>
<organism evidence="1 2">
    <name type="scientific">Nocardioides conyzicola</name>
    <dbReference type="NCBI Taxonomy" id="1651781"/>
    <lineage>
        <taxon>Bacteria</taxon>
        <taxon>Bacillati</taxon>
        <taxon>Actinomycetota</taxon>
        <taxon>Actinomycetes</taxon>
        <taxon>Propionibacteriales</taxon>
        <taxon>Nocardioidaceae</taxon>
        <taxon>Nocardioides</taxon>
    </lineage>
</organism>
<proteinExistence type="predicted"/>
<comment type="caution">
    <text evidence="1">The sequence shown here is derived from an EMBL/GenBank/DDBJ whole genome shotgun (WGS) entry which is preliminary data.</text>
</comment>
<reference evidence="2" key="1">
    <citation type="journal article" date="2019" name="Int. J. Syst. Evol. Microbiol.">
        <title>The Global Catalogue of Microorganisms (GCM) 10K type strain sequencing project: providing services to taxonomists for standard genome sequencing and annotation.</title>
        <authorList>
            <consortium name="The Broad Institute Genomics Platform"/>
            <consortium name="The Broad Institute Genome Sequencing Center for Infectious Disease"/>
            <person name="Wu L."/>
            <person name="Ma J."/>
        </authorList>
    </citation>
    <scope>NUCLEOTIDE SEQUENCE [LARGE SCALE GENOMIC DNA]</scope>
    <source>
        <strain evidence="2">JCM 18531</strain>
    </source>
</reference>
<gene>
    <name evidence="1" type="ORF">GCM10023349_43510</name>
</gene>
<protein>
    <submittedName>
        <fullName evidence="1">Uncharacterized protein</fullName>
    </submittedName>
</protein>
<sequence length="66" mass="6979">MVARSHPLGLQVVSEPVRVGLQLGVGHDPVAYLEGRVVGRGVDGVFEEISDVVSHAARLEHVLVLG</sequence>
<dbReference type="EMBL" id="BAABKM010000005">
    <property type="protein sequence ID" value="GAA4718818.1"/>
    <property type="molecule type" value="Genomic_DNA"/>
</dbReference>
<dbReference type="Proteomes" id="UP001499974">
    <property type="component" value="Unassembled WGS sequence"/>
</dbReference>
<evidence type="ECO:0000313" key="1">
    <source>
        <dbReference type="EMBL" id="GAA4718818.1"/>
    </source>
</evidence>
<evidence type="ECO:0000313" key="2">
    <source>
        <dbReference type="Proteomes" id="UP001499974"/>
    </source>
</evidence>